<dbReference type="OrthoDB" id="194775at2759"/>
<protein>
    <submittedName>
        <fullName evidence="8">Tubulin-specific chaperone C</fullName>
    </submittedName>
</protein>
<dbReference type="GO" id="GO:0007023">
    <property type="term" value="P:post-chaperonin tubulin folding pathway"/>
    <property type="evidence" value="ECO:0007669"/>
    <property type="project" value="InterPro"/>
</dbReference>
<dbReference type="GO" id="GO:0015631">
    <property type="term" value="F:tubulin binding"/>
    <property type="evidence" value="ECO:0007669"/>
    <property type="project" value="InterPro"/>
</dbReference>
<dbReference type="GO" id="GO:0007021">
    <property type="term" value="P:tubulin complex assembly"/>
    <property type="evidence" value="ECO:0007669"/>
    <property type="project" value="TreeGrafter"/>
</dbReference>
<dbReference type="InterPro" id="IPR027684">
    <property type="entry name" value="TBCC"/>
</dbReference>
<dbReference type="Pfam" id="PF07986">
    <property type="entry name" value="TBCC"/>
    <property type="match status" value="1"/>
</dbReference>
<accession>A0A2H8TX34</accession>
<name>A0A2H8TX34_9HEMI</name>
<feature type="domain" description="C-CAP/cofactor C-like" evidence="7">
    <location>
        <begin position="113"/>
        <end position="272"/>
    </location>
</feature>
<proteinExistence type="inferred from homology"/>
<evidence type="ECO:0000256" key="6">
    <source>
        <dbReference type="ARBA" id="ARBA00026055"/>
    </source>
</evidence>
<dbReference type="PANTHER" id="PTHR15139">
    <property type="entry name" value="TUBULIN FOLDING COFACTOR C"/>
    <property type="match status" value="1"/>
</dbReference>
<keyword evidence="3" id="KW-0963">Cytoplasm</keyword>
<organism evidence="8">
    <name type="scientific">Melanaphis sacchari</name>
    <dbReference type="NCBI Taxonomy" id="742174"/>
    <lineage>
        <taxon>Eukaryota</taxon>
        <taxon>Metazoa</taxon>
        <taxon>Ecdysozoa</taxon>
        <taxon>Arthropoda</taxon>
        <taxon>Hexapoda</taxon>
        <taxon>Insecta</taxon>
        <taxon>Pterygota</taxon>
        <taxon>Neoptera</taxon>
        <taxon>Paraneoptera</taxon>
        <taxon>Hemiptera</taxon>
        <taxon>Sternorrhyncha</taxon>
        <taxon>Aphidomorpha</taxon>
        <taxon>Aphidoidea</taxon>
        <taxon>Aphididae</taxon>
        <taxon>Aphidini</taxon>
        <taxon>Melanaphis</taxon>
    </lineage>
</organism>
<dbReference type="PROSITE" id="PS51329">
    <property type="entry name" value="C_CAP_COFACTOR_C"/>
    <property type="match status" value="1"/>
</dbReference>
<evidence type="ECO:0000256" key="2">
    <source>
        <dbReference type="ARBA" id="ARBA00008848"/>
    </source>
</evidence>
<dbReference type="InterPro" id="IPR012945">
    <property type="entry name" value="Tubulin-bd_cofactor_C_dom"/>
</dbReference>
<dbReference type="InterPro" id="IPR017901">
    <property type="entry name" value="C-CAP_CF_C-like"/>
</dbReference>
<reference evidence="8" key="1">
    <citation type="submission" date="2017-10" db="EMBL/GenBank/DDBJ databases">
        <title>Transcriptome Assembly of Sugarcane Aphid Adults.</title>
        <authorList>
            <person name="Scully E.D."/>
            <person name="Palmer N.A."/>
            <person name="Geib S.M."/>
            <person name="Sarath G."/>
            <person name="Sattler S.E."/>
        </authorList>
    </citation>
    <scope>NUCLEOTIDE SEQUENCE</scope>
    <source>
        <tissue evidence="8">Whole body</tissue>
    </source>
</reference>
<comment type="subunit">
    <text evidence="6">Supercomplex made of cofactors A to E. Cofactors A and D function by capturing and stabilizing tubulin in a quasi-native conformation. Cofactor E binds to the cofactor D-tubulin complex; interaction with cofactor C then causes the release of tubulin polypeptides that are committed to the native state.</text>
</comment>
<dbReference type="Gene3D" id="1.20.58.1250">
    <property type="entry name" value="Tubulin Binding Cofactor C, N-terminal domain"/>
    <property type="match status" value="1"/>
</dbReference>
<evidence type="ECO:0000313" key="8">
    <source>
        <dbReference type="EMBL" id="MBW18855.1"/>
    </source>
</evidence>
<dbReference type="GO" id="GO:0005737">
    <property type="term" value="C:cytoplasm"/>
    <property type="evidence" value="ECO:0007669"/>
    <property type="project" value="UniProtKB-SubCell"/>
</dbReference>
<dbReference type="InterPro" id="IPR016098">
    <property type="entry name" value="CAP/MinC_C"/>
</dbReference>
<gene>
    <name evidence="8" type="primary">Tbcc_1</name>
</gene>
<dbReference type="AlphaFoldDB" id="A0A2H8TX34"/>
<dbReference type="PANTHER" id="PTHR15139:SF0">
    <property type="entry name" value="TUBULIN-SPECIFIC CHAPERONE C"/>
    <property type="match status" value="1"/>
</dbReference>
<dbReference type="InterPro" id="IPR038397">
    <property type="entry name" value="TBCC_N_sf"/>
</dbReference>
<evidence type="ECO:0000256" key="4">
    <source>
        <dbReference type="ARBA" id="ARBA00022990"/>
    </source>
</evidence>
<dbReference type="Pfam" id="PF16752">
    <property type="entry name" value="TBCC_N"/>
    <property type="match status" value="1"/>
</dbReference>
<dbReference type="InterPro" id="IPR006599">
    <property type="entry name" value="CARP_motif"/>
</dbReference>
<evidence type="ECO:0000259" key="7">
    <source>
        <dbReference type="PROSITE" id="PS51329"/>
    </source>
</evidence>
<comment type="subcellular location">
    <subcellularLocation>
        <location evidence="1">Cytoplasm</location>
    </subcellularLocation>
</comment>
<keyword evidence="5" id="KW-0143">Chaperone</keyword>
<dbReference type="EMBL" id="GFXV01007050">
    <property type="protein sequence ID" value="MBW18855.1"/>
    <property type="molecule type" value="Transcribed_RNA"/>
</dbReference>
<sequence>MESATAEEPINQKSSFDLSFKTKSKEINDMLIDIENKSIKTDNFHDILQKINELQELLNDSKTFLPAYNMKKCSDEIKDITKRYEQLHVKLQPKKKFTFGKQPTRQPTTPEAKAKAEEKFEPISEPKVYKEDCGFKNRSDENHLILKEDESFMKDVALDTLTNCIVLICGTPSTVRATSLTQCHVYVCATTSIFIENCKDSVFICASQQLRIHDTFDTSFYIYVTSSAIIENSKQLQFAPLSLKGLILKKAFEMAKFDESKNNWKIVNDFDWLSSYEPSPNWCEIPEQERKQPYEDNMLLYLYPALLNQESIFPAGYYDNK</sequence>
<comment type="similarity">
    <text evidence="2">Belongs to the TBCC family.</text>
</comment>
<evidence type="ECO:0000256" key="3">
    <source>
        <dbReference type="ARBA" id="ARBA00022490"/>
    </source>
</evidence>
<evidence type="ECO:0000256" key="5">
    <source>
        <dbReference type="ARBA" id="ARBA00023186"/>
    </source>
</evidence>
<evidence type="ECO:0000256" key="1">
    <source>
        <dbReference type="ARBA" id="ARBA00004496"/>
    </source>
</evidence>
<dbReference type="InterPro" id="IPR031925">
    <property type="entry name" value="TBCC_N"/>
</dbReference>
<dbReference type="Gene3D" id="2.160.20.70">
    <property type="match status" value="1"/>
</dbReference>
<dbReference type="SMART" id="SM00673">
    <property type="entry name" value="CARP"/>
    <property type="match status" value="2"/>
</dbReference>
<keyword evidence="4" id="KW-0007">Acetylation</keyword>